<proteinExistence type="inferred from homology"/>
<evidence type="ECO:0000313" key="11">
    <source>
        <dbReference type="Proteomes" id="UP001337655"/>
    </source>
</evidence>
<dbReference type="Gene3D" id="2.40.70.10">
    <property type="entry name" value="Acid Proteases"/>
    <property type="match status" value="2"/>
</dbReference>
<sequence>MMNLSLLALLGLPAAIRSTVAAKALPDEHVVRYGMQRRHVPHTVFPTPSHRKRDATLHADLNLNDQWIFSGGYFLDIDVGTPPQRLQVLLDTGSSGLFIPSAESARCLDRSCPGGSFLKNDSSTIKHFRTPANFHTAYIDGSTANGSYVQDTIRIGPATVHGHTFAVADHLNVSPGFEGGSGPQYGILGLSFAGQEASVCASGPRNCDVNFTTPTILDSLFDAGHIKSRSYSLYLDDVSSQTGSILFGGIDSAKFSGDLVTLPVQKDLSPTSWTHGMYISQDLLLTSVSATRKGKTSKLTPKKYASTVLIDSGAAALSLPPSIYDEVMSALPSASQHGETSAVFCKDADMDASLTLGLTGADGKSTAHIQIPYSNLIVPVYQGAYEDSKPYMQDGEPLCVFALAKGAEDGNVLGDPLLRSAYAVFSLDEKTISLAQARYGDHGSNVKAIAPGPMPSLKGETAA</sequence>
<feature type="active site" evidence="6">
    <location>
        <position position="91"/>
    </location>
</feature>
<feature type="active site" evidence="6">
    <location>
        <position position="311"/>
    </location>
</feature>
<dbReference type="GeneID" id="89929685"/>
<evidence type="ECO:0000256" key="2">
    <source>
        <dbReference type="ARBA" id="ARBA00022670"/>
    </source>
</evidence>
<comment type="caution">
    <text evidence="10">The sequence shown here is derived from an EMBL/GenBank/DDBJ whole genome shotgun (WGS) entry which is preliminary data.</text>
</comment>
<dbReference type="PANTHER" id="PTHR47966">
    <property type="entry name" value="BETA-SITE APP-CLEAVING ENZYME, ISOFORM A-RELATED"/>
    <property type="match status" value="1"/>
</dbReference>
<dbReference type="AlphaFoldDB" id="A0AAV9P1I3"/>
<dbReference type="RefSeq" id="XP_064656044.1">
    <property type="nucleotide sequence ID" value="XM_064805584.1"/>
</dbReference>
<keyword evidence="5 7" id="KW-0378">Hydrolase</keyword>
<keyword evidence="4 7" id="KW-0064">Aspartyl protease</keyword>
<dbReference type="CDD" id="cd05474">
    <property type="entry name" value="SAP_like"/>
    <property type="match status" value="1"/>
</dbReference>
<dbReference type="Pfam" id="PF00026">
    <property type="entry name" value="Asp"/>
    <property type="match status" value="1"/>
</dbReference>
<organism evidence="10 11">
    <name type="scientific">Saxophila tyrrhenica</name>
    <dbReference type="NCBI Taxonomy" id="1690608"/>
    <lineage>
        <taxon>Eukaryota</taxon>
        <taxon>Fungi</taxon>
        <taxon>Dikarya</taxon>
        <taxon>Ascomycota</taxon>
        <taxon>Pezizomycotina</taxon>
        <taxon>Dothideomycetes</taxon>
        <taxon>Dothideomycetidae</taxon>
        <taxon>Mycosphaerellales</taxon>
        <taxon>Extremaceae</taxon>
        <taxon>Saxophila</taxon>
    </lineage>
</organism>
<dbReference type="GO" id="GO:0004190">
    <property type="term" value="F:aspartic-type endopeptidase activity"/>
    <property type="evidence" value="ECO:0007669"/>
    <property type="project" value="UniProtKB-KW"/>
</dbReference>
<dbReference type="PANTHER" id="PTHR47966:SF65">
    <property type="entry name" value="ASPARTIC-TYPE ENDOPEPTIDASE"/>
    <property type="match status" value="1"/>
</dbReference>
<dbReference type="EMBL" id="JAVRRT010000014">
    <property type="protein sequence ID" value="KAK5166091.1"/>
    <property type="molecule type" value="Genomic_DNA"/>
</dbReference>
<dbReference type="InterPro" id="IPR001461">
    <property type="entry name" value="Aspartic_peptidase_A1"/>
</dbReference>
<dbReference type="Proteomes" id="UP001337655">
    <property type="component" value="Unassembled WGS sequence"/>
</dbReference>
<dbReference type="InterPro" id="IPR033876">
    <property type="entry name" value="SAP-like"/>
</dbReference>
<dbReference type="InterPro" id="IPR021109">
    <property type="entry name" value="Peptidase_aspartic_dom_sf"/>
</dbReference>
<evidence type="ECO:0000256" key="7">
    <source>
        <dbReference type="RuleBase" id="RU000454"/>
    </source>
</evidence>
<comment type="similarity">
    <text evidence="1 7">Belongs to the peptidase A1 family.</text>
</comment>
<gene>
    <name evidence="10" type="ORF">LTR77_008352</name>
</gene>
<reference evidence="10 11" key="1">
    <citation type="submission" date="2023-08" db="EMBL/GenBank/DDBJ databases">
        <title>Black Yeasts Isolated from many extreme environments.</title>
        <authorList>
            <person name="Coleine C."/>
            <person name="Stajich J.E."/>
            <person name="Selbmann L."/>
        </authorList>
    </citation>
    <scope>NUCLEOTIDE SEQUENCE [LARGE SCALE GENOMIC DNA]</scope>
    <source>
        <strain evidence="10 11">CCFEE 5935</strain>
    </source>
</reference>
<dbReference type="PROSITE" id="PS00141">
    <property type="entry name" value="ASP_PROTEASE"/>
    <property type="match status" value="1"/>
</dbReference>
<keyword evidence="3 8" id="KW-0732">Signal</keyword>
<keyword evidence="2 7" id="KW-0645">Protease</keyword>
<evidence type="ECO:0000313" key="10">
    <source>
        <dbReference type="EMBL" id="KAK5166091.1"/>
    </source>
</evidence>
<keyword evidence="11" id="KW-1185">Reference proteome</keyword>
<evidence type="ECO:0000256" key="4">
    <source>
        <dbReference type="ARBA" id="ARBA00022750"/>
    </source>
</evidence>
<protein>
    <recommendedName>
        <fullName evidence="9">Peptidase A1 domain-containing protein</fullName>
    </recommendedName>
</protein>
<dbReference type="InterPro" id="IPR033121">
    <property type="entry name" value="PEPTIDASE_A1"/>
</dbReference>
<dbReference type="PRINTS" id="PR00792">
    <property type="entry name" value="PEPSIN"/>
</dbReference>
<evidence type="ECO:0000256" key="3">
    <source>
        <dbReference type="ARBA" id="ARBA00022729"/>
    </source>
</evidence>
<evidence type="ECO:0000256" key="5">
    <source>
        <dbReference type="ARBA" id="ARBA00022801"/>
    </source>
</evidence>
<evidence type="ECO:0000256" key="8">
    <source>
        <dbReference type="SAM" id="SignalP"/>
    </source>
</evidence>
<evidence type="ECO:0000256" key="1">
    <source>
        <dbReference type="ARBA" id="ARBA00007447"/>
    </source>
</evidence>
<dbReference type="InterPro" id="IPR001969">
    <property type="entry name" value="Aspartic_peptidase_AS"/>
</dbReference>
<feature type="signal peptide" evidence="8">
    <location>
        <begin position="1"/>
        <end position="21"/>
    </location>
</feature>
<dbReference type="SUPFAM" id="SSF50630">
    <property type="entry name" value="Acid proteases"/>
    <property type="match status" value="1"/>
</dbReference>
<dbReference type="PROSITE" id="PS51767">
    <property type="entry name" value="PEPTIDASE_A1"/>
    <property type="match status" value="1"/>
</dbReference>
<evidence type="ECO:0000256" key="6">
    <source>
        <dbReference type="PIRSR" id="PIRSR601461-1"/>
    </source>
</evidence>
<feature type="domain" description="Peptidase A1" evidence="9">
    <location>
        <begin position="73"/>
        <end position="435"/>
    </location>
</feature>
<accession>A0AAV9P1I3</accession>
<evidence type="ECO:0000259" key="9">
    <source>
        <dbReference type="PROSITE" id="PS51767"/>
    </source>
</evidence>
<feature type="chain" id="PRO_5043508107" description="Peptidase A1 domain-containing protein" evidence="8">
    <location>
        <begin position="22"/>
        <end position="463"/>
    </location>
</feature>
<name>A0AAV9P1I3_9PEZI</name>
<dbReference type="GO" id="GO:0006508">
    <property type="term" value="P:proteolysis"/>
    <property type="evidence" value="ECO:0007669"/>
    <property type="project" value="UniProtKB-KW"/>
</dbReference>